<name>A0A9N9F0M1_9GLOM</name>
<dbReference type="EMBL" id="CAJVPY010000989">
    <property type="protein sequence ID" value="CAG8502232.1"/>
    <property type="molecule type" value="Genomic_DNA"/>
</dbReference>
<dbReference type="PROSITE" id="PS50002">
    <property type="entry name" value="SH3"/>
    <property type="match status" value="1"/>
</dbReference>
<dbReference type="Proteomes" id="UP000789405">
    <property type="component" value="Unassembled WGS sequence"/>
</dbReference>
<dbReference type="AlphaFoldDB" id="A0A9N9F0M1"/>
<evidence type="ECO:0000313" key="7">
    <source>
        <dbReference type="EMBL" id="CAG8502232.1"/>
    </source>
</evidence>
<comment type="caution">
    <text evidence="7">The sequence shown here is derived from an EMBL/GenBank/DDBJ whole genome shotgun (WGS) entry which is preliminary data.</text>
</comment>
<evidence type="ECO:0000256" key="5">
    <source>
        <dbReference type="SAM" id="SignalP"/>
    </source>
</evidence>
<keyword evidence="8" id="KW-1185">Reference proteome</keyword>
<evidence type="ECO:0000256" key="4">
    <source>
        <dbReference type="SAM" id="Phobius"/>
    </source>
</evidence>
<accession>A0A9N9F0M1</accession>
<keyword evidence="4" id="KW-0472">Membrane</keyword>
<evidence type="ECO:0000259" key="6">
    <source>
        <dbReference type="PROSITE" id="PS50002"/>
    </source>
</evidence>
<dbReference type="InterPro" id="IPR036028">
    <property type="entry name" value="SH3-like_dom_sf"/>
</dbReference>
<reference evidence="7" key="1">
    <citation type="submission" date="2021-06" db="EMBL/GenBank/DDBJ databases">
        <authorList>
            <person name="Kallberg Y."/>
            <person name="Tangrot J."/>
            <person name="Rosling A."/>
        </authorList>
    </citation>
    <scope>NUCLEOTIDE SEQUENCE</scope>
    <source>
        <strain evidence="7">MA453B</strain>
    </source>
</reference>
<evidence type="ECO:0000313" key="8">
    <source>
        <dbReference type="Proteomes" id="UP000789405"/>
    </source>
</evidence>
<keyword evidence="1 2" id="KW-0728">SH3 domain</keyword>
<keyword evidence="4" id="KW-1133">Transmembrane helix</keyword>
<dbReference type="Gene3D" id="2.30.30.40">
    <property type="entry name" value="SH3 Domains"/>
    <property type="match status" value="1"/>
</dbReference>
<dbReference type="OrthoDB" id="5340910at2759"/>
<sequence>MRTILHLTFIFIFITVLLGSWNCAGAKKININNRNLSRRYNGGSISSDSSVKRRHSNRLRIRAQPAQNASPANTAKAEVSNTVQKSASDGKLMDDKSVQANGQPTVTVSDGASPIIVAGIASFGVVCVVVVGIFMVVSKRKRRELTDSIVATSATAWEKQNTFEELKEEEETPQPIGSYTVIDTYVPTLPDELDIQPGDKVTVLVVYDDGWVQGINETRGGVKGVFPQHCVNMKVSFNNKRSSSIGAYTIVDLN</sequence>
<evidence type="ECO:0000256" key="3">
    <source>
        <dbReference type="SAM" id="MobiDB-lite"/>
    </source>
</evidence>
<feature type="compositionally biased region" description="Polar residues" evidence="3">
    <location>
        <begin position="65"/>
        <end position="87"/>
    </location>
</feature>
<dbReference type="SUPFAM" id="SSF50044">
    <property type="entry name" value="SH3-domain"/>
    <property type="match status" value="1"/>
</dbReference>
<feature type="chain" id="PRO_5040416826" evidence="5">
    <location>
        <begin position="27"/>
        <end position="254"/>
    </location>
</feature>
<dbReference type="Pfam" id="PF14604">
    <property type="entry name" value="SH3_9"/>
    <property type="match status" value="1"/>
</dbReference>
<dbReference type="InterPro" id="IPR001452">
    <property type="entry name" value="SH3_domain"/>
</dbReference>
<proteinExistence type="predicted"/>
<keyword evidence="5" id="KW-0732">Signal</keyword>
<gene>
    <name evidence="7" type="ORF">DERYTH_LOCUS2960</name>
</gene>
<dbReference type="SMART" id="SM00326">
    <property type="entry name" value="SH3"/>
    <property type="match status" value="1"/>
</dbReference>
<feature type="signal peptide" evidence="5">
    <location>
        <begin position="1"/>
        <end position="26"/>
    </location>
</feature>
<organism evidence="7 8">
    <name type="scientific">Dentiscutata erythropus</name>
    <dbReference type="NCBI Taxonomy" id="1348616"/>
    <lineage>
        <taxon>Eukaryota</taxon>
        <taxon>Fungi</taxon>
        <taxon>Fungi incertae sedis</taxon>
        <taxon>Mucoromycota</taxon>
        <taxon>Glomeromycotina</taxon>
        <taxon>Glomeromycetes</taxon>
        <taxon>Diversisporales</taxon>
        <taxon>Gigasporaceae</taxon>
        <taxon>Dentiscutata</taxon>
    </lineage>
</organism>
<feature type="domain" description="SH3" evidence="6">
    <location>
        <begin position="174"/>
        <end position="236"/>
    </location>
</feature>
<evidence type="ECO:0000256" key="1">
    <source>
        <dbReference type="ARBA" id="ARBA00022443"/>
    </source>
</evidence>
<keyword evidence="4" id="KW-0812">Transmembrane</keyword>
<protein>
    <submittedName>
        <fullName evidence="7">10831_t:CDS:1</fullName>
    </submittedName>
</protein>
<feature type="region of interest" description="Disordered" evidence="3">
    <location>
        <begin position="61"/>
        <end position="97"/>
    </location>
</feature>
<feature type="transmembrane region" description="Helical" evidence="4">
    <location>
        <begin position="115"/>
        <end position="137"/>
    </location>
</feature>
<evidence type="ECO:0000256" key="2">
    <source>
        <dbReference type="PROSITE-ProRule" id="PRU00192"/>
    </source>
</evidence>